<feature type="domain" description="Type II secretion system protein GspF" evidence="7">
    <location>
        <begin position="155"/>
        <end position="281"/>
    </location>
</feature>
<name>A0A1M7YVC5_9VIBR</name>
<reference evidence="9" key="1">
    <citation type="submission" date="2016-12" db="EMBL/GenBank/DDBJ databases">
        <authorList>
            <person name="Rodrigo-Torres L."/>
            <person name="Arahal R.D."/>
            <person name="Lucena T."/>
        </authorList>
    </citation>
    <scope>NUCLEOTIDE SEQUENCE [LARGE SCALE GENOMIC DNA]</scope>
</reference>
<organism evidence="8 9">
    <name type="scientific">Vibrio quintilis</name>
    <dbReference type="NCBI Taxonomy" id="1117707"/>
    <lineage>
        <taxon>Bacteria</taxon>
        <taxon>Pseudomonadati</taxon>
        <taxon>Pseudomonadota</taxon>
        <taxon>Gammaproteobacteria</taxon>
        <taxon>Vibrionales</taxon>
        <taxon>Vibrionaceae</taxon>
        <taxon>Vibrio</taxon>
    </lineage>
</organism>
<keyword evidence="5 6" id="KW-0472">Membrane</keyword>
<comment type="subcellular location">
    <subcellularLocation>
        <location evidence="1">Cell membrane</location>
        <topology evidence="1">Multi-pass membrane protein</topology>
    </subcellularLocation>
</comment>
<proteinExistence type="predicted"/>
<dbReference type="EMBL" id="FRFG01000026">
    <property type="protein sequence ID" value="SHO56528.1"/>
    <property type="molecule type" value="Genomic_DNA"/>
</dbReference>
<gene>
    <name evidence="8" type="ORF">VQ7734_02297</name>
</gene>
<dbReference type="STRING" id="1117707.VQ7734_02297"/>
<dbReference type="OrthoDB" id="9810662at2"/>
<evidence type="ECO:0000256" key="1">
    <source>
        <dbReference type="ARBA" id="ARBA00004651"/>
    </source>
</evidence>
<dbReference type="PANTHER" id="PTHR35007">
    <property type="entry name" value="INTEGRAL MEMBRANE PROTEIN-RELATED"/>
    <property type="match status" value="1"/>
</dbReference>
<dbReference type="Proteomes" id="UP000184600">
    <property type="component" value="Unassembled WGS sequence"/>
</dbReference>
<feature type="transmembrane region" description="Helical" evidence="6">
    <location>
        <begin position="267"/>
        <end position="287"/>
    </location>
</feature>
<protein>
    <submittedName>
        <fullName evidence="8">Bacterial type II secretion system protein F domain protein</fullName>
    </submittedName>
</protein>
<feature type="transmembrane region" description="Helical" evidence="6">
    <location>
        <begin position="88"/>
        <end position="108"/>
    </location>
</feature>
<sequence length="293" mass="33130">MTLLQLIIFVALIALGALFLLIVAWREKKRQTLNKYLHKQKKEDKSSTSLLEWLDDALPSSLAQNEAVINQKMINAGIYSFPYSHLYLPLKLSVMLIGCGVLFFLMYFRFDMHMIVMVSVLACWVIVILIVPDAVLDARVKAYRLTISRQLPYLIDLIAVCVQTGMTIEAAMSYLAKEMYGFDPRLAKLVNRTNERARIVGLDKALDELYLHIPTSEMRSFVMTLKQSLQYGSSIYETLITLSADIRQVSMLTVEERIGKLAAKMSVPLIVFIMLPIVILIAVPGVMRMMSGA</sequence>
<evidence type="ECO:0000256" key="2">
    <source>
        <dbReference type="ARBA" id="ARBA00022475"/>
    </source>
</evidence>
<keyword evidence="2" id="KW-1003">Cell membrane</keyword>
<evidence type="ECO:0000256" key="4">
    <source>
        <dbReference type="ARBA" id="ARBA00022989"/>
    </source>
</evidence>
<dbReference type="PANTHER" id="PTHR35007:SF2">
    <property type="entry name" value="PILUS ASSEMBLE PROTEIN"/>
    <property type="match status" value="1"/>
</dbReference>
<keyword evidence="3 6" id="KW-0812">Transmembrane</keyword>
<keyword evidence="4 6" id="KW-1133">Transmembrane helix</keyword>
<dbReference type="InterPro" id="IPR018076">
    <property type="entry name" value="T2SS_GspF_dom"/>
</dbReference>
<evidence type="ECO:0000256" key="6">
    <source>
        <dbReference type="SAM" id="Phobius"/>
    </source>
</evidence>
<accession>A0A1M7YVC5</accession>
<dbReference type="RefSeq" id="WP_073582592.1">
    <property type="nucleotide sequence ID" value="NZ_AP024897.1"/>
</dbReference>
<feature type="transmembrane region" description="Helical" evidence="6">
    <location>
        <begin position="6"/>
        <end position="25"/>
    </location>
</feature>
<evidence type="ECO:0000256" key="5">
    <source>
        <dbReference type="ARBA" id="ARBA00023136"/>
    </source>
</evidence>
<dbReference type="GO" id="GO:0005886">
    <property type="term" value="C:plasma membrane"/>
    <property type="evidence" value="ECO:0007669"/>
    <property type="project" value="UniProtKB-SubCell"/>
</dbReference>
<dbReference type="AlphaFoldDB" id="A0A1M7YVC5"/>
<evidence type="ECO:0000259" key="7">
    <source>
        <dbReference type="Pfam" id="PF00482"/>
    </source>
</evidence>
<keyword evidence="9" id="KW-1185">Reference proteome</keyword>
<evidence type="ECO:0000313" key="8">
    <source>
        <dbReference type="EMBL" id="SHO56528.1"/>
    </source>
</evidence>
<evidence type="ECO:0000256" key="3">
    <source>
        <dbReference type="ARBA" id="ARBA00022692"/>
    </source>
</evidence>
<evidence type="ECO:0000313" key="9">
    <source>
        <dbReference type="Proteomes" id="UP000184600"/>
    </source>
</evidence>
<feature type="transmembrane region" description="Helical" evidence="6">
    <location>
        <begin position="114"/>
        <end position="132"/>
    </location>
</feature>
<dbReference type="Pfam" id="PF00482">
    <property type="entry name" value="T2SSF"/>
    <property type="match status" value="1"/>
</dbReference>